<organism evidence="2 3">
    <name type="scientific">Setaria viridis</name>
    <name type="common">Green bristlegrass</name>
    <name type="synonym">Setaria italica subsp. viridis</name>
    <dbReference type="NCBI Taxonomy" id="4556"/>
    <lineage>
        <taxon>Eukaryota</taxon>
        <taxon>Viridiplantae</taxon>
        <taxon>Streptophyta</taxon>
        <taxon>Embryophyta</taxon>
        <taxon>Tracheophyta</taxon>
        <taxon>Spermatophyta</taxon>
        <taxon>Magnoliopsida</taxon>
        <taxon>Liliopsida</taxon>
        <taxon>Poales</taxon>
        <taxon>Poaceae</taxon>
        <taxon>PACMAD clade</taxon>
        <taxon>Panicoideae</taxon>
        <taxon>Panicodae</taxon>
        <taxon>Paniceae</taxon>
        <taxon>Cenchrinae</taxon>
        <taxon>Setaria</taxon>
    </lineage>
</organism>
<protein>
    <submittedName>
        <fullName evidence="2">Uncharacterized protein</fullName>
    </submittedName>
</protein>
<accession>A0A4U6VPC9</accession>
<feature type="compositionally biased region" description="Low complexity" evidence="1">
    <location>
        <begin position="117"/>
        <end position="131"/>
    </location>
</feature>
<feature type="compositionally biased region" description="Basic and acidic residues" evidence="1">
    <location>
        <begin position="183"/>
        <end position="192"/>
    </location>
</feature>
<evidence type="ECO:0000256" key="1">
    <source>
        <dbReference type="SAM" id="MobiDB-lite"/>
    </source>
</evidence>
<feature type="compositionally biased region" description="Basic and acidic residues" evidence="1">
    <location>
        <begin position="1"/>
        <end position="13"/>
    </location>
</feature>
<reference evidence="2" key="1">
    <citation type="submission" date="2019-03" db="EMBL/GenBank/DDBJ databases">
        <title>WGS assembly of Setaria viridis.</title>
        <authorList>
            <person name="Huang P."/>
            <person name="Jenkins J."/>
            <person name="Grimwood J."/>
            <person name="Barry K."/>
            <person name="Healey A."/>
            <person name="Mamidi S."/>
            <person name="Sreedasyam A."/>
            <person name="Shu S."/>
            <person name="Feldman M."/>
            <person name="Wu J."/>
            <person name="Yu Y."/>
            <person name="Chen C."/>
            <person name="Johnson J."/>
            <person name="Rokhsar D."/>
            <person name="Baxter I."/>
            <person name="Schmutz J."/>
            <person name="Brutnell T."/>
            <person name="Kellogg E."/>
        </authorList>
    </citation>
    <scope>NUCLEOTIDE SEQUENCE [LARGE SCALE GENOMIC DNA]</scope>
</reference>
<feature type="compositionally biased region" description="Basic residues" evidence="1">
    <location>
        <begin position="25"/>
        <end position="37"/>
    </location>
</feature>
<dbReference type="AlphaFoldDB" id="A0A4U6VPC9"/>
<evidence type="ECO:0000313" key="3">
    <source>
        <dbReference type="Proteomes" id="UP000298652"/>
    </source>
</evidence>
<keyword evidence="3" id="KW-1185">Reference proteome</keyword>
<proteinExistence type="predicted"/>
<feature type="region of interest" description="Disordered" evidence="1">
    <location>
        <begin position="107"/>
        <end position="192"/>
    </location>
</feature>
<feature type="region of interest" description="Disordered" evidence="1">
    <location>
        <begin position="1"/>
        <end position="37"/>
    </location>
</feature>
<dbReference type="Gramene" id="TKW29599">
    <property type="protein sequence ID" value="TKW29599"/>
    <property type="gene ID" value="SEVIR_3G406150v2"/>
</dbReference>
<sequence>MVLEGVKKIESPRQPRPLLSQPSSAHRRPPASHRHGPCLHLLRPLLLPPPASSASTLPRCPAACHRPPLPPLPPGPRCCSRRRRYRHNTNACNKLNHQVARPSHQVTAAARRPPEPCDQAAAAAPRPAGAPRPRHEVRGDRMGEEWGGRGRACEREREGGSWHWWKGEGGEGRRWRSRGGGRGRLEDKAGGI</sequence>
<dbReference type="EMBL" id="CM016554">
    <property type="protein sequence ID" value="TKW29599.1"/>
    <property type="molecule type" value="Genomic_DNA"/>
</dbReference>
<name>A0A4U6VPC9_SETVI</name>
<evidence type="ECO:0000313" key="2">
    <source>
        <dbReference type="EMBL" id="TKW29599.1"/>
    </source>
</evidence>
<feature type="compositionally biased region" description="Basic and acidic residues" evidence="1">
    <location>
        <begin position="133"/>
        <end position="174"/>
    </location>
</feature>
<dbReference type="Proteomes" id="UP000298652">
    <property type="component" value="Chromosome 3"/>
</dbReference>
<gene>
    <name evidence="2" type="ORF">SEVIR_3G406150v2</name>
</gene>